<evidence type="ECO:0000313" key="1">
    <source>
        <dbReference type="EMBL" id="MCK8493466.1"/>
    </source>
</evidence>
<keyword evidence="2" id="KW-1185">Reference proteome</keyword>
<evidence type="ECO:0000313" key="2">
    <source>
        <dbReference type="Proteomes" id="UP001202180"/>
    </source>
</evidence>
<dbReference type="PANTHER" id="PTHR12993">
    <property type="entry name" value="N-ACETYLGLUCOSAMINYL-PHOSPHATIDYLINOSITOL DE-N-ACETYLASE-RELATED"/>
    <property type="match status" value="1"/>
</dbReference>
<reference evidence="1 2" key="1">
    <citation type="submission" date="2022-04" db="EMBL/GenBank/DDBJ databases">
        <title>Spirosoma sp. strain RP8 genome sequencing and assembly.</title>
        <authorList>
            <person name="Jung Y."/>
        </authorList>
    </citation>
    <scope>NUCLEOTIDE SEQUENCE [LARGE SCALE GENOMIC DNA]</scope>
    <source>
        <strain evidence="1 2">RP8</strain>
    </source>
</reference>
<proteinExistence type="predicted"/>
<dbReference type="InterPro" id="IPR003737">
    <property type="entry name" value="GlcNAc_PI_deacetylase-related"/>
</dbReference>
<organism evidence="1 2">
    <name type="scientific">Spirosoma liriopis</name>
    <dbReference type="NCBI Taxonomy" id="2937440"/>
    <lineage>
        <taxon>Bacteria</taxon>
        <taxon>Pseudomonadati</taxon>
        <taxon>Bacteroidota</taxon>
        <taxon>Cytophagia</taxon>
        <taxon>Cytophagales</taxon>
        <taxon>Cytophagaceae</taxon>
        <taxon>Spirosoma</taxon>
    </lineage>
</organism>
<dbReference type="Proteomes" id="UP001202180">
    <property type="component" value="Unassembled WGS sequence"/>
</dbReference>
<dbReference type="Pfam" id="PF02585">
    <property type="entry name" value="PIG-L"/>
    <property type="match status" value="1"/>
</dbReference>
<dbReference type="RefSeq" id="WP_248478007.1">
    <property type="nucleotide sequence ID" value="NZ_JALPRF010000002.1"/>
</dbReference>
<accession>A0ABT0HMR9</accession>
<gene>
    <name evidence="1" type="ORF">M0L20_16480</name>
</gene>
<dbReference type="PANTHER" id="PTHR12993:SF29">
    <property type="entry name" value="BLR3841 PROTEIN"/>
    <property type="match status" value="1"/>
</dbReference>
<sequence length="253" mass="28882">MTSGIDKAHLLEDLAVSIDPQDLSRIGRTLVIAPHPDDESLGCGGTIALLREQGYSVHVLFVSDGTLSHPNSPSYPAERLRQLRESEALEALRILNVSPDNCTFMRQKDRQVATPDRAGFDDAVHFMHTLLLDVDPQTVLVPWRRDPHPDHRASWQILTGAIARIPNRPRVLEYLIWLWELGHDRDMPKPDEMQVWRMPILSVMDQRNQAIAAHRSQVTRLINDDPTAFYLSPELLTHFEAPRELFLEEKKKA</sequence>
<dbReference type="EMBL" id="JALPRF010000002">
    <property type="protein sequence ID" value="MCK8493466.1"/>
    <property type="molecule type" value="Genomic_DNA"/>
</dbReference>
<protein>
    <submittedName>
        <fullName evidence="1">PIG-L family deacetylase</fullName>
    </submittedName>
</protein>
<comment type="caution">
    <text evidence="1">The sequence shown here is derived from an EMBL/GenBank/DDBJ whole genome shotgun (WGS) entry which is preliminary data.</text>
</comment>
<dbReference type="InterPro" id="IPR024078">
    <property type="entry name" value="LmbE-like_dom_sf"/>
</dbReference>
<dbReference type="SUPFAM" id="SSF102588">
    <property type="entry name" value="LmbE-like"/>
    <property type="match status" value="1"/>
</dbReference>
<dbReference type="Gene3D" id="3.40.50.10320">
    <property type="entry name" value="LmbE-like"/>
    <property type="match status" value="1"/>
</dbReference>
<name>A0ABT0HMR9_9BACT</name>